<dbReference type="Pfam" id="PF12770">
    <property type="entry name" value="CHAT"/>
    <property type="match status" value="1"/>
</dbReference>
<accession>A0A1V1P518</accession>
<name>A0A1V1P518_9BACT</name>
<feature type="domain" description="CHAT" evidence="1">
    <location>
        <begin position="4"/>
        <end position="146"/>
    </location>
</feature>
<comment type="caution">
    <text evidence="2">The sequence shown here is derived from an EMBL/GenBank/DDBJ whole genome shotgun (WGS) entry which is preliminary data.</text>
</comment>
<sequence>MKNSEYAILHVATHGFFNAESNQSYLVAYDDRLTLDGLENIVQLTRFHKQPVELLTLSACETALGDERAALGLAGIALKAGVKSAIATLWAIEERSSSVVMTEFYRELLNKEFSKAMALRNSQIKAIKNTDYSHPFYWAPFLLIGNWM</sequence>
<dbReference type="Proteomes" id="UP000189670">
    <property type="component" value="Unassembled WGS sequence"/>
</dbReference>
<dbReference type="EMBL" id="ATBP01000515">
    <property type="protein sequence ID" value="ETR69979.1"/>
    <property type="molecule type" value="Genomic_DNA"/>
</dbReference>
<evidence type="ECO:0000259" key="1">
    <source>
        <dbReference type="Pfam" id="PF12770"/>
    </source>
</evidence>
<dbReference type="AlphaFoldDB" id="A0A1V1P518"/>
<dbReference type="InterPro" id="IPR024983">
    <property type="entry name" value="CHAT_dom"/>
</dbReference>
<reference evidence="3" key="1">
    <citation type="submission" date="2012-11" db="EMBL/GenBank/DDBJ databases">
        <authorList>
            <person name="Lucero-Rivera Y.E."/>
            <person name="Tovar-Ramirez D."/>
        </authorList>
    </citation>
    <scope>NUCLEOTIDE SEQUENCE [LARGE SCALE GENOMIC DNA]</scope>
    <source>
        <strain evidence="3">Araruama</strain>
    </source>
</reference>
<proteinExistence type="predicted"/>
<evidence type="ECO:0000313" key="2">
    <source>
        <dbReference type="EMBL" id="ETR69979.1"/>
    </source>
</evidence>
<protein>
    <recommendedName>
        <fullName evidence="1">CHAT domain-containing protein</fullName>
    </recommendedName>
</protein>
<gene>
    <name evidence="2" type="ORF">OMM_09153</name>
</gene>
<evidence type="ECO:0000313" key="3">
    <source>
        <dbReference type="Proteomes" id="UP000189670"/>
    </source>
</evidence>
<organism evidence="2 3">
    <name type="scientific">Candidatus Magnetoglobus multicellularis str. Araruama</name>
    <dbReference type="NCBI Taxonomy" id="890399"/>
    <lineage>
        <taxon>Bacteria</taxon>
        <taxon>Pseudomonadati</taxon>
        <taxon>Thermodesulfobacteriota</taxon>
        <taxon>Desulfobacteria</taxon>
        <taxon>Desulfobacterales</taxon>
        <taxon>Desulfobacteraceae</taxon>
        <taxon>Candidatus Magnetoglobus</taxon>
    </lineage>
</organism>